<name>W4KM64_HETIT</name>
<dbReference type="AlphaFoldDB" id="W4KM64"/>
<dbReference type="HOGENOM" id="CLU_1428163_0_0_1"/>
<proteinExistence type="predicted"/>
<feature type="region of interest" description="Disordered" evidence="1">
    <location>
        <begin position="124"/>
        <end position="190"/>
    </location>
</feature>
<keyword evidence="3" id="KW-1185">Reference proteome</keyword>
<dbReference type="InParanoid" id="W4KM64"/>
<dbReference type="RefSeq" id="XP_009542925.1">
    <property type="nucleotide sequence ID" value="XM_009544630.1"/>
</dbReference>
<feature type="compositionally biased region" description="Basic and acidic residues" evidence="1">
    <location>
        <begin position="139"/>
        <end position="155"/>
    </location>
</feature>
<dbReference type="EMBL" id="KI925455">
    <property type="protein sequence ID" value="ETW86156.1"/>
    <property type="molecule type" value="Genomic_DNA"/>
</dbReference>
<reference evidence="2 3" key="1">
    <citation type="journal article" date="2012" name="New Phytol.">
        <title>Insight into trade-off between wood decay and parasitism from the genome of a fungal forest pathogen.</title>
        <authorList>
            <person name="Olson A."/>
            <person name="Aerts A."/>
            <person name="Asiegbu F."/>
            <person name="Belbahri L."/>
            <person name="Bouzid O."/>
            <person name="Broberg A."/>
            <person name="Canback B."/>
            <person name="Coutinho P.M."/>
            <person name="Cullen D."/>
            <person name="Dalman K."/>
            <person name="Deflorio G."/>
            <person name="van Diepen L.T."/>
            <person name="Dunand C."/>
            <person name="Duplessis S."/>
            <person name="Durling M."/>
            <person name="Gonthier P."/>
            <person name="Grimwood J."/>
            <person name="Fossdal C.G."/>
            <person name="Hansson D."/>
            <person name="Henrissat B."/>
            <person name="Hietala A."/>
            <person name="Himmelstrand K."/>
            <person name="Hoffmeister D."/>
            <person name="Hogberg N."/>
            <person name="James T.Y."/>
            <person name="Karlsson M."/>
            <person name="Kohler A."/>
            <person name="Kues U."/>
            <person name="Lee Y.H."/>
            <person name="Lin Y.C."/>
            <person name="Lind M."/>
            <person name="Lindquist E."/>
            <person name="Lombard V."/>
            <person name="Lucas S."/>
            <person name="Lunden K."/>
            <person name="Morin E."/>
            <person name="Murat C."/>
            <person name="Park J."/>
            <person name="Raffaello T."/>
            <person name="Rouze P."/>
            <person name="Salamov A."/>
            <person name="Schmutz J."/>
            <person name="Solheim H."/>
            <person name="Stahlberg J."/>
            <person name="Velez H."/>
            <person name="de Vries R.P."/>
            <person name="Wiebenga A."/>
            <person name="Woodward S."/>
            <person name="Yakovlev I."/>
            <person name="Garbelotto M."/>
            <person name="Martin F."/>
            <person name="Grigoriev I.V."/>
            <person name="Stenlid J."/>
        </authorList>
    </citation>
    <scope>NUCLEOTIDE SEQUENCE [LARGE SCALE GENOMIC DNA]</scope>
    <source>
        <strain evidence="2 3">TC 32-1</strain>
    </source>
</reference>
<accession>W4KM64</accession>
<dbReference type="KEGG" id="hir:HETIRDRAFT_449051"/>
<feature type="compositionally biased region" description="Polar residues" evidence="1">
    <location>
        <begin position="170"/>
        <end position="183"/>
    </location>
</feature>
<sequence>MAVRKRDPPCLVEAAFFVCAEGVVRHRPLQWSSPPLTTLQGDSEDRYAKLFTKLNVTELNFTPRRRGWEKARSRSQAMLELTAQVGAPCGCGRMGRHARQPDPHRTAPHRTALHCAGRVNCNTRISNRKRHGQQGQGKLGDKENSGNRKCSRDIRGIGTPKRKRRASIIVQKSRTVTRSSTAGHRNVSKK</sequence>
<dbReference type="GeneID" id="20675907"/>
<evidence type="ECO:0000256" key="1">
    <source>
        <dbReference type="SAM" id="MobiDB-lite"/>
    </source>
</evidence>
<evidence type="ECO:0000313" key="2">
    <source>
        <dbReference type="EMBL" id="ETW86156.1"/>
    </source>
</evidence>
<gene>
    <name evidence="2" type="ORF">HETIRDRAFT_449051</name>
</gene>
<protein>
    <submittedName>
        <fullName evidence="2">Uncharacterized protein</fullName>
    </submittedName>
</protein>
<organism evidence="2 3">
    <name type="scientific">Heterobasidion irregulare (strain TC 32-1)</name>
    <dbReference type="NCBI Taxonomy" id="747525"/>
    <lineage>
        <taxon>Eukaryota</taxon>
        <taxon>Fungi</taxon>
        <taxon>Dikarya</taxon>
        <taxon>Basidiomycota</taxon>
        <taxon>Agaricomycotina</taxon>
        <taxon>Agaricomycetes</taxon>
        <taxon>Russulales</taxon>
        <taxon>Bondarzewiaceae</taxon>
        <taxon>Heterobasidion</taxon>
        <taxon>Heterobasidion annosum species complex</taxon>
    </lineage>
</organism>
<dbReference type="Proteomes" id="UP000030671">
    <property type="component" value="Unassembled WGS sequence"/>
</dbReference>
<evidence type="ECO:0000313" key="3">
    <source>
        <dbReference type="Proteomes" id="UP000030671"/>
    </source>
</evidence>